<sequence>MAKHRVSRTIVIAAPAPKIFDILADPRRHPEMDGSGSVQGAIEGPGRLGLGSRFGMDMRLGLPYRITNEVVEFEENRLIAWRHKGPHRWRWVLEPLDEHTTKVTETFDYSYAGSFVYQLLGYPARNARGIEETLPRLKKLLES</sequence>
<dbReference type="EMBL" id="BSQG01000002">
    <property type="protein sequence ID" value="GLU47541.1"/>
    <property type="molecule type" value="Genomic_DNA"/>
</dbReference>
<organism evidence="1 2">
    <name type="scientific">Nocardiopsis ansamitocini</name>
    <dbReference type="NCBI Taxonomy" id="1670832"/>
    <lineage>
        <taxon>Bacteria</taxon>
        <taxon>Bacillati</taxon>
        <taxon>Actinomycetota</taxon>
        <taxon>Actinomycetes</taxon>
        <taxon>Streptosporangiales</taxon>
        <taxon>Nocardiopsidaceae</taxon>
        <taxon>Nocardiopsis</taxon>
    </lineage>
</organism>
<dbReference type="InterPro" id="IPR019587">
    <property type="entry name" value="Polyketide_cyclase/dehydratase"/>
</dbReference>
<keyword evidence="2" id="KW-1185">Reference proteome</keyword>
<gene>
    <name evidence="1" type="ORF">Nans01_18920</name>
</gene>
<dbReference type="AlphaFoldDB" id="A0A9W6P5P4"/>
<dbReference type="SUPFAM" id="SSF55961">
    <property type="entry name" value="Bet v1-like"/>
    <property type="match status" value="1"/>
</dbReference>
<dbReference type="InterPro" id="IPR023393">
    <property type="entry name" value="START-like_dom_sf"/>
</dbReference>
<reference evidence="1" key="1">
    <citation type="submission" date="2023-02" db="EMBL/GenBank/DDBJ databases">
        <title>Nocardiopsis ansamitocini NBRC 112285.</title>
        <authorList>
            <person name="Ichikawa N."/>
            <person name="Sato H."/>
            <person name="Tonouchi N."/>
        </authorList>
    </citation>
    <scope>NUCLEOTIDE SEQUENCE</scope>
    <source>
        <strain evidence="1">NBRC 112285</strain>
    </source>
</reference>
<name>A0A9W6P5P4_9ACTN</name>
<accession>A0A9W6P5P4</accession>
<dbReference type="CDD" id="cd07825">
    <property type="entry name" value="SRPBCC_7"/>
    <property type="match status" value="1"/>
</dbReference>
<evidence type="ECO:0000313" key="1">
    <source>
        <dbReference type="EMBL" id="GLU47541.1"/>
    </source>
</evidence>
<proteinExistence type="predicted"/>
<dbReference type="RefSeq" id="WP_285758650.1">
    <property type="nucleotide sequence ID" value="NZ_BSQG01000002.1"/>
</dbReference>
<protein>
    <recommendedName>
        <fullName evidence="3">Dimethyladenosine transferase</fullName>
    </recommendedName>
</protein>
<dbReference type="Pfam" id="PF10604">
    <property type="entry name" value="Polyketide_cyc2"/>
    <property type="match status" value="1"/>
</dbReference>
<evidence type="ECO:0000313" key="2">
    <source>
        <dbReference type="Proteomes" id="UP001165092"/>
    </source>
</evidence>
<dbReference type="Proteomes" id="UP001165092">
    <property type="component" value="Unassembled WGS sequence"/>
</dbReference>
<evidence type="ECO:0008006" key="3">
    <source>
        <dbReference type="Google" id="ProtNLM"/>
    </source>
</evidence>
<comment type="caution">
    <text evidence="1">The sequence shown here is derived from an EMBL/GenBank/DDBJ whole genome shotgun (WGS) entry which is preliminary data.</text>
</comment>
<dbReference type="Gene3D" id="3.30.530.20">
    <property type="match status" value="1"/>
</dbReference>